<name>A0ABW6RS82_9NOCA</name>
<dbReference type="EMBL" id="JBIAQY010000001">
    <property type="protein sequence ID" value="MFF3566877.1"/>
    <property type="molecule type" value="Genomic_DNA"/>
</dbReference>
<proteinExistence type="predicted"/>
<dbReference type="Proteomes" id="UP001601992">
    <property type="component" value="Unassembled WGS sequence"/>
</dbReference>
<gene>
    <name evidence="2" type="ORF">ACFYXQ_03750</name>
</gene>
<protein>
    <submittedName>
        <fullName evidence="2">Uncharacterized protein</fullName>
    </submittedName>
</protein>
<keyword evidence="3" id="KW-1185">Reference proteome</keyword>
<reference evidence="2 3" key="1">
    <citation type="submission" date="2024-10" db="EMBL/GenBank/DDBJ databases">
        <title>The Natural Products Discovery Center: Release of the First 8490 Sequenced Strains for Exploring Actinobacteria Biosynthetic Diversity.</title>
        <authorList>
            <person name="Kalkreuter E."/>
            <person name="Kautsar S.A."/>
            <person name="Yang D."/>
            <person name="Bader C.D."/>
            <person name="Teijaro C.N."/>
            <person name="Fluegel L."/>
            <person name="Davis C.M."/>
            <person name="Simpson J.R."/>
            <person name="Lauterbach L."/>
            <person name="Steele A.D."/>
            <person name="Gui C."/>
            <person name="Meng S."/>
            <person name="Li G."/>
            <person name="Viehrig K."/>
            <person name="Ye F."/>
            <person name="Su P."/>
            <person name="Kiefer A.F."/>
            <person name="Nichols A."/>
            <person name="Cepeda A.J."/>
            <person name="Yan W."/>
            <person name="Fan B."/>
            <person name="Jiang Y."/>
            <person name="Adhikari A."/>
            <person name="Zheng C.-J."/>
            <person name="Schuster L."/>
            <person name="Cowan T.M."/>
            <person name="Smanski M.J."/>
            <person name="Chevrette M.G."/>
            <person name="De Carvalho L.P.S."/>
            <person name="Shen B."/>
        </authorList>
    </citation>
    <scope>NUCLEOTIDE SEQUENCE [LARGE SCALE GENOMIC DNA]</scope>
    <source>
        <strain evidence="2 3">NPDC002593</strain>
    </source>
</reference>
<evidence type="ECO:0000313" key="3">
    <source>
        <dbReference type="Proteomes" id="UP001601992"/>
    </source>
</evidence>
<evidence type="ECO:0000313" key="2">
    <source>
        <dbReference type="EMBL" id="MFF3566877.1"/>
    </source>
</evidence>
<evidence type="ECO:0000256" key="1">
    <source>
        <dbReference type="SAM" id="MobiDB-lite"/>
    </source>
</evidence>
<accession>A0ABW6RS82</accession>
<dbReference type="RefSeq" id="WP_387402551.1">
    <property type="nucleotide sequence ID" value="NZ_JBIAQY010000001.1"/>
</dbReference>
<organism evidence="2 3">
    <name type="scientific">Nocardia jiangxiensis</name>
    <dbReference type="NCBI Taxonomy" id="282685"/>
    <lineage>
        <taxon>Bacteria</taxon>
        <taxon>Bacillati</taxon>
        <taxon>Actinomycetota</taxon>
        <taxon>Actinomycetes</taxon>
        <taxon>Mycobacteriales</taxon>
        <taxon>Nocardiaceae</taxon>
        <taxon>Nocardia</taxon>
    </lineage>
</organism>
<feature type="region of interest" description="Disordered" evidence="1">
    <location>
        <begin position="1"/>
        <end position="22"/>
    </location>
</feature>
<sequence>MTDDISGNGDHDRCGLGDLPVGPGGERILKSLDDLIAGLRHLHNHGRRAHEVPPEERRC</sequence>
<comment type="caution">
    <text evidence="2">The sequence shown here is derived from an EMBL/GenBank/DDBJ whole genome shotgun (WGS) entry which is preliminary data.</text>
</comment>